<dbReference type="Pfam" id="PF01027">
    <property type="entry name" value="Bax1-I"/>
    <property type="match status" value="1"/>
</dbReference>
<evidence type="ECO:0000313" key="7">
    <source>
        <dbReference type="Proteomes" id="UP000759131"/>
    </source>
</evidence>
<dbReference type="GO" id="GO:0016020">
    <property type="term" value="C:membrane"/>
    <property type="evidence" value="ECO:0007669"/>
    <property type="project" value="UniProtKB-SubCell"/>
</dbReference>
<reference evidence="6" key="1">
    <citation type="submission" date="2020-11" db="EMBL/GenBank/DDBJ databases">
        <authorList>
            <person name="Tran Van P."/>
        </authorList>
    </citation>
    <scope>NUCLEOTIDE SEQUENCE</scope>
</reference>
<dbReference type="PANTHER" id="PTHR23291:SF47">
    <property type="entry name" value="TRANSMEMBRANE BAX INHIBITOR MOTIF CONTAINING 7"/>
    <property type="match status" value="1"/>
</dbReference>
<evidence type="ECO:0000256" key="2">
    <source>
        <dbReference type="ARBA" id="ARBA00022692"/>
    </source>
</evidence>
<dbReference type="EMBL" id="CAJPIZ010003160">
    <property type="protein sequence ID" value="CAG2106005.1"/>
    <property type="molecule type" value="Genomic_DNA"/>
</dbReference>
<dbReference type="EMBL" id="OC857735">
    <property type="protein sequence ID" value="CAD7625575.1"/>
    <property type="molecule type" value="Genomic_DNA"/>
</dbReference>
<dbReference type="InterPro" id="IPR006214">
    <property type="entry name" value="Bax_inhibitor_1-related"/>
</dbReference>
<feature type="transmembrane region" description="Helical" evidence="5">
    <location>
        <begin position="100"/>
        <end position="119"/>
    </location>
</feature>
<dbReference type="OrthoDB" id="7933078at2759"/>
<keyword evidence="3 5" id="KW-1133">Transmembrane helix</keyword>
<dbReference type="AlphaFoldDB" id="A0A7R9KLV5"/>
<proteinExistence type="inferred from homology"/>
<feature type="transmembrane region" description="Helical" evidence="5">
    <location>
        <begin position="125"/>
        <end position="145"/>
    </location>
</feature>
<organism evidence="6">
    <name type="scientific">Medioppia subpectinata</name>
    <dbReference type="NCBI Taxonomy" id="1979941"/>
    <lineage>
        <taxon>Eukaryota</taxon>
        <taxon>Metazoa</taxon>
        <taxon>Ecdysozoa</taxon>
        <taxon>Arthropoda</taxon>
        <taxon>Chelicerata</taxon>
        <taxon>Arachnida</taxon>
        <taxon>Acari</taxon>
        <taxon>Acariformes</taxon>
        <taxon>Sarcoptiformes</taxon>
        <taxon>Oribatida</taxon>
        <taxon>Brachypylina</taxon>
        <taxon>Oppioidea</taxon>
        <taxon>Oppiidae</taxon>
        <taxon>Medioppia</taxon>
    </lineage>
</organism>
<feature type="transmembrane region" description="Helical" evidence="5">
    <location>
        <begin position="69"/>
        <end position="88"/>
    </location>
</feature>
<keyword evidence="4 5" id="KW-0472">Membrane</keyword>
<dbReference type="Proteomes" id="UP000759131">
    <property type="component" value="Unassembled WGS sequence"/>
</dbReference>
<comment type="subcellular location">
    <subcellularLocation>
        <location evidence="1">Membrane</location>
        <topology evidence="1">Multi-pass membrane protein</topology>
    </subcellularLocation>
</comment>
<feature type="transmembrane region" description="Helical" evidence="5">
    <location>
        <begin position="157"/>
        <end position="175"/>
    </location>
</feature>
<name>A0A7R9KLV5_9ACAR</name>
<accession>A0A7R9KLV5</accession>
<evidence type="ECO:0000256" key="3">
    <source>
        <dbReference type="ARBA" id="ARBA00022989"/>
    </source>
</evidence>
<evidence type="ECO:0000256" key="4">
    <source>
        <dbReference type="ARBA" id="ARBA00023136"/>
    </source>
</evidence>
<dbReference type="CDD" id="cd10428">
    <property type="entry name" value="LFG_like"/>
    <property type="match status" value="1"/>
</dbReference>
<protein>
    <submittedName>
        <fullName evidence="6">Uncharacterized protein</fullName>
    </submittedName>
</protein>
<dbReference type="PANTHER" id="PTHR23291">
    <property type="entry name" value="BAX INHIBITOR-RELATED"/>
    <property type="match status" value="1"/>
</dbReference>
<evidence type="ECO:0000256" key="5">
    <source>
        <dbReference type="RuleBase" id="RU004379"/>
    </source>
</evidence>
<keyword evidence="2 5" id="KW-0812">Transmembrane</keyword>
<evidence type="ECO:0000313" key="6">
    <source>
        <dbReference type="EMBL" id="CAD7625575.1"/>
    </source>
</evidence>
<sequence>MYSAAENGQYGADTYEGEGFGSSFGTKAIRLAFIRKVYGILSVQLLVSFGFICVFAIPDGMRKWSQENIWVLWLAFGVAMATMLVLACCGEMRRQTPHNYIALMIFTIAESFLLGIISSLYKYEIVLSAVAITAVVCLALTVFAFQTKIDFTVFNGLLFVGVIILMLFGFVLMFWRSSVAQLVYSALGALLFSAYLVVDTQMLIGGTHSIQISQEEYIFAALTLYIDIVQLF</sequence>
<keyword evidence="7" id="KW-1185">Reference proteome</keyword>
<gene>
    <name evidence="6" type="ORF">OSB1V03_LOCUS6009</name>
</gene>
<feature type="non-terminal residue" evidence="6">
    <location>
        <position position="232"/>
    </location>
</feature>
<evidence type="ECO:0000256" key="1">
    <source>
        <dbReference type="ARBA" id="ARBA00004141"/>
    </source>
</evidence>
<feature type="transmembrane region" description="Helical" evidence="5">
    <location>
        <begin position="181"/>
        <end position="198"/>
    </location>
</feature>
<comment type="similarity">
    <text evidence="5">Belongs to the BI1 family.</text>
</comment>
<feature type="transmembrane region" description="Helical" evidence="5">
    <location>
        <begin position="37"/>
        <end position="57"/>
    </location>
</feature>